<keyword evidence="1" id="KW-0245">EGF-like domain</keyword>
<dbReference type="InterPro" id="IPR045165">
    <property type="entry name" value="Nitrobindin"/>
</dbReference>
<dbReference type="PANTHER" id="PTHR15854:SF1">
    <property type="entry name" value="PROTEIN MALE ABNORMAL 7"/>
    <property type="match status" value="1"/>
</dbReference>
<feature type="domain" description="ShKT" evidence="4">
    <location>
        <begin position="66"/>
        <end position="103"/>
    </location>
</feature>
<dbReference type="CDD" id="cd00054">
    <property type="entry name" value="EGF_CA"/>
    <property type="match status" value="1"/>
</dbReference>
<dbReference type="SUPFAM" id="SSF50814">
    <property type="entry name" value="Lipocalins"/>
    <property type="match status" value="1"/>
</dbReference>
<dbReference type="SUPFAM" id="SSF57196">
    <property type="entry name" value="EGF/Laminin"/>
    <property type="match status" value="1"/>
</dbReference>
<keyword evidence="6" id="KW-1185">Reference proteome</keyword>
<feature type="disulfide bond" evidence="1">
    <location>
        <begin position="53"/>
        <end position="62"/>
    </location>
</feature>
<organism evidence="5 6">
    <name type="scientific">Ancylostoma ceylanicum</name>
    <dbReference type="NCBI Taxonomy" id="53326"/>
    <lineage>
        <taxon>Eukaryota</taxon>
        <taxon>Metazoa</taxon>
        <taxon>Ecdysozoa</taxon>
        <taxon>Nematoda</taxon>
        <taxon>Chromadorea</taxon>
        <taxon>Rhabditida</taxon>
        <taxon>Rhabditina</taxon>
        <taxon>Rhabditomorpha</taxon>
        <taxon>Strongyloidea</taxon>
        <taxon>Ancylostomatidae</taxon>
        <taxon>Ancylostomatinae</taxon>
        <taxon>Ancylostoma</taxon>
    </lineage>
</organism>
<name>A0A016V1J6_9BILA</name>
<evidence type="ECO:0008006" key="7">
    <source>
        <dbReference type="Google" id="ProtNLM"/>
    </source>
</evidence>
<evidence type="ECO:0000256" key="2">
    <source>
        <dbReference type="SAM" id="SignalP"/>
    </source>
</evidence>
<dbReference type="AlphaFoldDB" id="A0A016V1J6"/>
<accession>A0A016V1J6</accession>
<dbReference type="PROSITE" id="PS00022">
    <property type="entry name" value="EGF_1"/>
    <property type="match status" value="1"/>
</dbReference>
<dbReference type="EMBL" id="JARK01001357">
    <property type="protein sequence ID" value="EYC20573.1"/>
    <property type="molecule type" value="Genomic_DNA"/>
</dbReference>
<dbReference type="InterPro" id="IPR014878">
    <property type="entry name" value="THAP4-like_heme-bd"/>
</dbReference>
<proteinExistence type="predicted"/>
<dbReference type="InterPro" id="IPR000742">
    <property type="entry name" value="EGF"/>
</dbReference>
<feature type="signal peptide" evidence="2">
    <location>
        <begin position="1"/>
        <end position="18"/>
    </location>
</feature>
<dbReference type="Gene3D" id="2.40.128.20">
    <property type="match status" value="1"/>
</dbReference>
<dbReference type="InterPro" id="IPR003582">
    <property type="entry name" value="ShKT_dom"/>
</dbReference>
<reference evidence="6" key="1">
    <citation type="journal article" date="2015" name="Nat. Genet.">
        <title>The genome and transcriptome of the zoonotic hookworm Ancylostoma ceylanicum identify infection-specific gene families.</title>
        <authorList>
            <person name="Schwarz E.M."/>
            <person name="Hu Y."/>
            <person name="Antoshechkin I."/>
            <person name="Miller M.M."/>
            <person name="Sternberg P.W."/>
            <person name="Aroian R.V."/>
        </authorList>
    </citation>
    <scope>NUCLEOTIDE SEQUENCE</scope>
    <source>
        <strain evidence="6">HY135</strain>
    </source>
</reference>
<evidence type="ECO:0000313" key="6">
    <source>
        <dbReference type="Proteomes" id="UP000024635"/>
    </source>
</evidence>
<dbReference type="PANTHER" id="PTHR15854">
    <property type="entry name" value="THAP4 PROTEIN"/>
    <property type="match status" value="1"/>
</dbReference>
<keyword evidence="2" id="KW-0732">Signal</keyword>
<dbReference type="Gene3D" id="2.10.25.10">
    <property type="entry name" value="Laminin"/>
    <property type="match status" value="1"/>
</dbReference>
<comment type="caution">
    <text evidence="1">Lacks conserved residue(s) required for the propagation of feature annotation.</text>
</comment>
<dbReference type="OrthoDB" id="58529at2759"/>
<dbReference type="Pfam" id="PF08768">
    <property type="entry name" value="THAP4_heme-bd"/>
    <property type="match status" value="1"/>
</dbReference>
<dbReference type="InterPro" id="IPR012674">
    <property type="entry name" value="Calycin"/>
</dbReference>
<comment type="caution">
    <text evidence="5">The sequence shown here is derived from an EMBL/GenBank/DDBJ whole genome shotgun (WGS) entry which is preliminary data.</text>
</comment>
<evidence type="ECO:0000256" key="1">
    <source>
        <dbReference type="PROSITE-ProRule" id="PRU00076"/>
    </source>
</evidence>
<protein>
    <recommendedName>
        <fullName evidence="7">EGF-like domain-containing protein</fullName>
    </recommendedName>
</protein>
<dbReference type="PROSITE" id="PS51670">
    <property type="entry name" value="SHKT"/>
    <property type="match status" value="1"/>
</dbReference>
<dbReference type="PROSITE" id="PS50026">
    <property type="entry name" value="EGF_3"/>
    <property type="match status" value="1"/>
</dbReference>
<gene>
    <name evidence="5" type="primary">Acey_s0021.g285</name>
    <name evidence="5" type="synonym">Acey-mab-7</name>
    <name evidence="5" type="ORF">Y032_0021g285</name>
</gene>
<keyword evidence="1" id="KW-1015">Disulfide bond</keyword>
<evidence type="ECO:0000259" key="3">
    <source>
        <dbReference type="PROSITE" id="PS50026"/>
    </source>
</evidence>
<dbReference type="Proteomes" id="UP000024635">
    <property type="component" value="Unassembled WGS sequence"/>
</dbReference>
<evidence type="ECO:0000259" key="4">
    <source>
        <dbReference type="PROSITE" id="PS51670"/>
    </source>
</evidence>
<sequence length="354" mass="39958">MYYATILLFTVLLQPALPKTHQLVYKRFTAETCRVNPCLNQGKCVPGKLSCQCAQGWMGRFCHRKCRNIYKSCERWALEDKCHTVLTQTNFFDVNCALACNLCKPDPNYDEPEVPLAPALEPLQFFLGKWYSQAAKGLRYPTDLYSNEYEEILDVAPSTVPMFGPPSLNLTSTSWYEDDTRVMHGFVTLRPNSFPPEVAILSTSNEGLNMIELGTLKHHVLTLNVSYMQVHPTMDSTILPLGATRRFRRVGQLLEMTVAKLFPNNKTRAGTAARALWLSAVPPEAEGNHDVLVFLRVSAQQRVCLGAVDNQSARAEIPLLVSGRLEVIVVILYINCFQVSQFKKMFKKISDYPI</sequence>
<feature type="domain" description="EGF-like" evidence="3">
    <location>
        <begin position="29"/>
        <end position="63"/>
    </location>
</feature>
<evidence type="ECO:0000313" key="5">
    <source>
        <dbReference type="EMBL" id="EYC20573.1"/>
    </source>
</evidence>
<feature type="chain" id="PRO_5001489529" description="EGF-like domain-containing protein" evidence="2">
    <location>
        <begin position="19"/>
        <end position="354"/>
    </location>
</feature>